<dbReference type="GO" id="GO:0006508">
    <property type="term" value="P:proteolysis"/>
    <property type="evidence" value="ECO:0007669"/>
    <property type="project" value="UniProtKB-KW"/>
</dbReference>
<dbReference type="Gene3D" id="3.30.70.270">
    <property type="match status" value="1"/>
</dbReference>
<dbReference type="InterPro" id="IPR043502">
    <property type="entry name" value="DNA/RNA_pol_sf"/>
</dbReference>
<feature type="non-terminal residue" evidence="12">
    <location>
        <position position="627"/>
    </location>
</feature>
<feature type="non-terminal residue" evidence="12">
    <location>
        <position position="1"/>
    </location>
</feature>
<dbReference type="GO" id="GO:0008233">
    <property type="term" value="F:peptidase activity"/>
    <property type="evidence" value="ECO:0007669"/>
    <property type="project" value="UniProtKB-KW"/>
</dbReference>
<evidence type="ECO:0000256" key="8">
    <source>
        <dbReference type="SAM" id="MobiDB-lite"/>
    </source>
</evidence>
<dbReference type="FunFam" id="3.10.10.10:FF:000007">
    <property type="entry name" value="Retrovirus-related Pol polyprotein from transposon 17.6-like Protein"/>
    <property type="match status" value="1"/>
</dbReference>
<evidence type="ECO:0000313" key="12">
    <source>
        <dbReference type="EMBL" id="CAA0819788.1"/>
    </source>
</evidence>
<dbReference type="Pfam" id="PF00078">
    <property type="entry name" value="RVT_1"/>
    <property type="match status" value="1"/>
</dbReference>
<feature type="domain" description="Reverse transcriptase" evidence="10">
    <location>
        <begin position="535"/>
        <end position="619"/>
    </location>
</feature>
<evidence type="ECO:0000256" key="3">
    <source>
        <dbReference type="ARBA" id="ARBA00022695"/>
    </source>
</evidence>
<evidence type="ECO:0000256" key="4">
    <source>
        <dbReference type="ARBA" id="ARBA00022722"/>
    </source>
</evidence>
<keyword evidence="7" id="KW-0695">RNA-directed DNA polymerase</keyword>
<keyword evidence="13" id="KW-1185">Reference proteome</keyword>
<keyword evidence="4" id="KW-0540">Nuclease</keyword>
<dbReference type="InterPro" id="IPR005162">
    <property type="entry name" value="Retrotrans_gag_dom"/>
</dbReference>
<evidence type="ECO:0000256" key="5">
    <source>
        <dbReference type="ARBA" id="ARBA00022759"/>
    </source>
</evidence>
<dbReference type="Proteomes" id="UP001153555">
    <property type="component" value="Unassembled WGS sequence"/>
</dbReference>
<reference evidence="12" key="1">
    <citation type="submission" date="2019-12" db="EMBL/GenBank/DDBJ databases">
        <authorList>
            <person name="Scholes J."/>
        </authorList>
    </citation>
    <scope>NUCLEOTIDE SEQUENCE</scope>
</reference>
<accession>A0A9N7MZR5</accession>
<evidence type="ECO:0000256" key="2">
    <source>
        <dbReference type="ARBA" id="ARBA00022679"/>
    </source>
</evidence>
<dbReference type="InterPro" id="IPR021109">
    <property type="entry name" value="Peptidase_aspartic_dom_sf"/>
</dbReference>
<dbReference type="EMBL" id="CACSLK010019619">
    <property type="protein sequence ID" value="CAA0819788.1"/>
    <property type="molecule type" value="Genomic_DNA"/>
</dbReference>
<dbReference type="AlphaFoldDB" id="A0A9N7MZR5"/>
<feature type="compositionally biased region" description="Low complexity" evidence="8">
    <location>
        <begin position="238"/>
        <end position="273"/>
    </location>
</feature>
<dbReference type="CDD" id="cd01647">
    <property type="entry name" value="RT_LTR"/>
    <property type="match status" value="1"/>
</dbReference>
<dbReference type="InterPro" id="IPR043128">
    <property type="entry name" value="Rev_trsase/Diguanyl_cyclase"/>
</dbReference>
<feature type="region of interest" description="Disordered" evidence="8">
    <location>
        <begin position="231"/>
        <end position="273"/>
    </location>
</feature>
<dbReference type="Pfam" id="PF08284">
    <property type="entry name" value="RVP_2"/>
    <property type="match status" value="1"/>
</dbReference>
<feature type="domain" description="Retrotransposon gag" evidence="11">
    <location>
        <begin position="75"/>
        <end position="118"/>
    </location>
</feature>
<gene>
    <name evidence="12" type="ORF">SHERM_18054</name>
</gene>
<evidence type="ECO:0000256" key="9">
    <source>
        <dbReference type="SAM" id="SignalP"/>
    </source>
</evidence>
<comment type="caution">
    <text evidence="12">The sequence shown here is derived from an EMBL/GenBank/DDBJ whole genome shotgun (WGS) entry which is preliminary data.</text>
</comment>
<protein>
    <submittedName>
        <fullName evidence="12">Uncharacterized protein</fullName>
    </submittedName>
</protein>
<keyword evidence="1" id="KW-0645">Protease</keyword>
<name>A0A9N7MZR5_STRHE</name>
<dbReference type="OrthoDB" id="1430630at2759"/>
<evidence type="ECO:0000256" key="7">
    <source>
        <dbReference type="ARBA" id="ARBA00022918"/>
    </source>
</evidence>
<dbReference type="SUPFAM" id="SSF56672">
    <property type="entry name" value="DNA/RNA polymerases"/>
    <property type="match status" value="1"/>
</dbReference>
<dbReference type="GO" id="GO:0003964">
    <property type="term" value="F:RNA-directed DNA polymerase activity"/>
    <property type="evidence" value="ECO:0007669"/>
    <property type="project" value="UniProtKB-KW"/>
</dbReference>
<keyword evidence="2" id="KW-0808">Transferase</keyword>
<keyword evidence="6" id="KW-0378">Hydrolase</keyword>
<keyword evidence="5" id="KW-0255">Endonuclease</keyword>
<feature type="chain" id="PRO_5040172711" evidence="9">
    <location>
        <begin position="28"/>
        <end position="627"/>
    </location>
</feature>
<dbReference type="CDD" id="cd00303">
    <property type="entry name" value="retropepsin_like"/>
    <property type="match status" value="1"/>
</dbReference>
<dbReference type="GO" id="GO:0004519">
    <property type="term" value="F:endonuclease activity"/>
    <property type="evidence" value="ECO:0007669"/>
    <property type="project" value="UniProtKB-KW"/>
</dbReference>
<feature type="region of interest" description="Disordered" evidence="8">
    <location>
        <begin position="155"/>
        <end position="200"/>
    </location>
</feature>
<sequence>GSGRWRGSFVLWVFLRCIRWLAPNCRSRVRQEIGGRITGVSARRMSVKPRDGCSLRRSWRISSTLAISVRGWYGFSALKQGQRSVDEYERDFARMSVFAPHLVDSEEKKAHQFLEGLRNDIRLLVASHGYLEYAETVERAQQVEAYIQRDAIDQPPARQPALPQPAQQTNKRKWDGRRDKRNRRQRGPAQGGQPARQDLPACATCGRPHRGECLAGQDICFHCRRPGHRIRDFPDRPQPQQDQRPPAPRQPAQRQPAPRQPAQRPPGQQQQRGAPAHIYALDQEQAAEQPGTMSGMFSLLHTPIFALFDTGATHSFVSTKCLSALGAQGVSTVEPLEISLASGRKIVTSSLAKNLSIDIGGQTLVVDAFVIDMNDFDLILGMDWLTRYRADIRCRDREVTLHLSEGDHITFFGTKSRTLPRVISMAKATKFMQREDCQGFPVNIVGESSEKLSPGDIPIVREFVDVFPDQLPGGPPNRQVEFTIDLVPGAGPVSKAPYRMAQKELQELKAQIQELLSLGFIRPSVSPWGAPFLFVQKKDGSMRMCIDYRDLNRLTVKNKYPLPRIEDLFDQLRGASVFSKIDLRSGYHQLKIKEADVAKTAFRTRYGHYEFVVMPFGLSSIHGSHEP</sequence>
<evidence type="ECO:0000256" key="1">
    <source>
        <dbReference type="ARBA" id="ARBA00022670"/>
    </source>
</evidence>
<keyword evidence="3" id="KW-0548">Nucleotidyltransferase</keyword>
<evidence type="ECO:0000259" key="10">
    <source>
        <dbReference type="Pfam" id="PF00078"/>
    </source>
</evidence>
<keyword evidence="9" id="KW-0732">Signal</keyword>
<proteinExistence type="predicted"/>
<evidence type="ECO:0000256" key="6">
    <source>
        <dbReference type="ARBA" id="ARBA00022801"/>
    </source>
</evidence>
<organism evidence="12 13">
    <name type="scientific">Striga hermonthica</name>
    <name type="common">Purple witchweed</name>
    <name type="synonym">Buchnera hermonthica</name>
    <dbReference type="NCBI Taxonomy" id="68872"/>
    <lineage>
        <taxon>Eukaryota</taxon>
        <taxon>Viridiplantae</taxon>
        <taxon>Streptophyta</taxon>
        <taxon>Embryophyta</taxon>
        <taxon>Tracheophyta</taxon>
        <taxon>Spermatophyta</taxon>
        <taxon>Magnoliopsida</taxon>
        <taxon>eudicotyledons</taxon>
        <taxon>Gunneridae</taxon>
        <taxon>Pentapetalae</taxon>
        <taxon>asterids</taxon>
        <taxon>lamiids</taxon>
        <taxon>Lamiales</taxon>
        <taxon>Orobanchaceae</taxon>
        <taxon>Buchnereae</taxon>
        <taxon>Striga</taxon>
    </lineage>
</organism>
<evidence type="ECO:0000259" key="11">
    <source>
        <dbReference type="Pfam" id="PF03732"/>
    </source>
</evidence>
<dbReference type="PANTHER" id="PTHR15503:SF45">
    <property type="entry name" value="RNA-DIRECTED DNA POLYMERASE HOMOLOG"/>
    <property type="match status" value="1"/>
</dbReference>
<dbReference type="InterPro" id="IPR000477">
    <property type="entry name" value="RT_dom"/>
</dbReference>
<dbReference type="Gene3D" id="2.40.70.10">
    <property type="entry name" value="Acid Proteases"/>
    <property type="match status" value="1"/>
</dbReference>
<dbReference type="PANTHER" id="PTHR15503">
    <property type="entry name" value="LDOC1 RELATED"/>
    <property type="match status" value="1"/>
</dbReference>
<evidence type="ECO:0000313" key="13">
    <source>
        <dbReference type="Proteomes" id="UP001153555"/>
    </source>
</evidence>
<dbReference type="SUPFAM" id="SSF50630">
    <property type="entry name" value="Acid proteases"/>
    <property type="match status" value="1"/>
</dbReference>
<dbReference type="InterPro" id="IPR032567">
    <property type="entry name" value="RTL1-rel"/>
</dbReference>
<dbReference type="Pfam" id="PF03732">
    <property type="entry name" value="Retrotrans_gag"/>
    <property type="match status" value="1"/>
</dbReference>
<feature type="signal peptide" evidence="9">
    <location>
        <begin position="1"/>
        <end position="27"/>
    </location>
</feature>
<dbReference type="Gene3D" id="3.10.10.10">
    <property type="entry name" value="HIV Type 1 Reverse Transcriptase, subunit A, domain 1"/>
    <property type="match status" value="1"/>
</dbReference>
<feature type="compositionally biased region" description="Low complexity" evidence="8">
    <location>
        <begin position="155"/>
        <end position="168"/>
    </location>
</feature>